<name>A0AAD5WXC9_9PEZI</name>
<gene>
    <name evidence="12" type="ORF">MKZ38_002033</name>
</gene>
<feature type="transmembrane region" description="Helical" evidence="11">
    <location>
        <begin position="412"/>
        <end position="431"/>
    </location>
</feature>
<evidence type="ECO:0000256" key="5">
    <source>
        <dbReference type="ARBA" id="ARBA00022692"/>
    </source>
</evidence>
<evidence type="ECO:0000256" key="10">
    <source>
        <dbReference type="SAM" id="MobiDB-lite"/>
    </source>
</evidence>
<proteinExistence type="inferred from homology"/>
<keyword evidence="4" id="KW-1003">Cell membrane</keyword>
<accession>A0AAD5WXC9</accession>
<organism evidence="12 13">
    <name type="scientific">Zalerion maritima</name>
    <dbReference type="NCBI Taxonomy" id="339359"/>
    <lineage>
        <taxon>Eukaryota</taxon>
        <taxon>Fungi</taxon>
        <taxon>Dikarya</taxon>
        <taxon>Ascomycota</taxon>
        <taxon>Pezizomycotina</taxon>
        <taxon>Sordariomycetes</taxon>
        <taxon>Lulworthiomycetidae</taxon>
        <taxon>Lulworthiales</taxon>
        <taxon>Lulworthiaceae</taxon>
        <taxon>Zalerion</taxon>
    </lineage>
</organism>
<dbReference type="GO" id="GO:0000319">
    <property type="term" value="F:sulfite transmembrane transporter activity"/>
    <property type="evidence" value="ECO:0007669"/>
    <property type="project" value="TreeGrafter"/>
</dbReference>
<feature type="transmembrane region" description="Helical" evidence="11">
    <location>
        <begin position="385"/>
        <end position="406"/>
    </location>
</feature>
<dbReference type="FunFam" id="1.50.10.150:FF:000004">
    <property type="entry name" value="Malic acid transporter"/>
    <property type="match status" value="1"/>
</dbReference>
<dbReference type="AlphaFoldDB" id="A0AAD5WXC9"/>
<feature type="transmembrane region" description="Helical" evidence="11">
    <location>
        <begin position="194"/>
        <end position="219"/>
    </location>
</feature>
<evidence type="ECO:0000256" key="4">
    <source>
        <dbReference type="ARBA" id="ARBA00022475"/>
    </source>
</evidence>
<keyword evidence="5 11" id="KW-0812">Transmembrane</keyword>
<keyword evidence="3" id="KW-0813">Transport</keyword>
<feature type="transmembrane region" description="Helical" evidence="11">
    <location>
        <begin position="120"/>
        <end position="145"/>
    </location>
</feature>
<feature type="region of interest" description="Disordered" evidence="10">
    <location>
        <begin position="456"/>
        <end position="477"/>
    </location>
</feature>
<feature type="transmembrane region" description="Helical" evidence="11">
    <location>
        <begin position="231"/>
        <end position="254"/>
    </location>
</feature>
<protein>
    <recommendedName>
        <fullName evidence="9">Sulfite efflux pump SSU1</fullName>
    </recommendedName>
</protein>
<comment type="similarity">
    <text evidence="2">Belongs to the tellurite-resistance/dicarboxylate transporter (TDT) family.</text>
</comment>
<feature type="transmembrane region" description="Helical" evidence="11">
    <location>
        <begin position="165"/>
        <end position="182"/>
    </location>
</feature>
<comment type="function">
    <text evidence="8">Sulphite efflux pump required for the secretion of sulphite as a reducing agent. In the presence of sulphite, cystine in keratin is directly cleaved to cysteine and S-sulphocysteine, and thereby, reduced proteins become accessible to hydrolysis by a variety of secreted endo- and exoproteases. Excretion of sulphite mediated by an efflux pump also represents a detoxification pathway for dermatophytes during infection of the epidermal stratum corneum, hair and nails, which are rich in cysteine.</text>
</comment>
<dbReference type="InterPro" id="IPR038665">
    <property type="entry name" value="Voltage-dep_anion_channel_sf"/>
</dbReference>
<evidence type="ECO:0000256" key="2">
    <source>
        <dbReference type="ARBA" id="ARBA00008566"/>
    </source>
</evidence>
<reference evidence="12" key="1">
    <citation type="submission" date="2022-07" db="EMBL/GenBank/DDBJ databases">
        <title>Draft genome sequence of Zalerion maritima ATCC 34329, a (micro)plastics degrading marine fungus.</title>
        <authorList>
            <person name="Paco A."/>
            <person name="Goncalves M.F.M."/>
            <person name="Rocha-Santos T.A.P."/>
            <person name="Alves A."/>
        </authorList>
    </citation>
    <scope>NUCLEOTIDE SEQUENCE</scope>
    <source>
        <strain evidence="12">ATCC 34329</strain>
    </source>
</reference>
<dbReference type="EMBL" id="JAKWBI020000015">
    <property type="protein sequence ID" value="KAJ2906317.1"/>
    <property type="molecule type" value="Genomic_DNA"/>
</dbReference>
<dbReference type="InterPro" id="IPR051629">
    <property type="entry name" value="Sulfite_efflux_TDT"/>
</dbReference>
<comment type="subcellular location">
    <subcellularLocation>
        <location evidence="1">Cell membrane</location>
        <topology evidence="1">Multi-pass membrane protein</topology>
    </subcellularLocation>
</comment>
<evidence type="ECO:0000256" key="11">
    <source>
        <dbReference type="SAM" id="Phobius"/>
    </source>
</evidence>
<evidence type="ECO:0000313" key="13">
    <source>
        <dbReference type="Proteomes" id="UP001201980"/>
    </source>
</evidence>
<evidence type="ECO:0000256" key="3">
    <source>
        <dbReference type="ARBA" id="ARBA00022448"/>
    </source>
</evidence>
<feature type="transmembrane region" description="Helical" evidence="11">
    <location>
        <begin position="96"/>
        <end position="114"/>
    </location>
</feature>
<feature type="compositionally biased region" description="Basic and acidic residues" evidence="10">
    <location>
        <begin position="8"/>
        <end position="20"/>
    </location>
</feature>
<keyword evidence="6 11" id="KW-1133">Transmembrane helix</keyword>
<feature type="region of interest" description="Disordered" evidence="10">
    <location>
        <begin position="1"/>
        <end position="45"/>
    </location>
</feature>
<evidence type="ECO:0000256" key="9">
    <source>
        <dbReference type="ARBA" id="ARBA00072906"/>
    </source>
</evidence>
<sequence length="477" mass="52891">MSFLESALPREPHRGLRREDDDPLFPRMVEDNNFAPSYPGAQDQSLANPIGTVDEYAMTGALKRVGSQETVADEKEAQPAKEAVGWRRIVRNFTPSWFAVNMGTGIVSILLHGLPYNAYWIRIISIGFFLLNVLLFMTFSLITILRYILYPEIWSAMIQHPAQSLFLGCFPMGFATIINMTVMVCCDWGSGWVYFAWVMWWVDVVLSMASCVTMPFIVMHRHKPALHATTAALLLPIVPAVVASASGSIVAEVIPDRSHAILTIVVSYILLGIGESFAFLVLAMYFHRLHVHSLPAREAIVSVFLPVGPLGQGGFAIQKLGTDLLNLLSSTEKFNGRESQSPLYLGQIFYATGILFGFVMWGIGLVWLAFAFITIGTMKRFPFNMGWWGFTFPLGVFATCTSMLATELDSRFLRVLTTILSLCVVLLWGVVGVRTLYLAMTGEIFTAPCLQSLPKTRGDGKKGKNGGVDRIMGKRFS</sequence>
<comment type="caution">
    <text evidence="12">The sequence shown here is derived from an EMBL/GenBank/DDBJ whole genome shotgun (WGS) entry which is preliminary data.</text>
</comment>
<evidence type="ECO:0000313" key="12">
    <source>
        <dbReference type="EMBL" id="KAJ2906317.1"/>
    </source>
</evidence>
<dbReference type="PANTHER" id="PTHR31686">
    <property type="match status" value="1"/>
</dbReference>
<dbReference type="GO" id="GO:0005886">
    <property type="term" value="C:plasma membrane"/>
    <property type="evidence" value="ECO:0007669"/>
    <property type="project" value="UniProtKB-SubCell"/>
</dbReference>
<feature type="transmembrane region" description="Helical" evidence="11">
    <location>
        <begin position="260"/>
        <end position="287"/>
    </location>
</feature>
<evidence type="ECO:0000256" key="1">
    <source>
        <dbReference type="ARBA" id="ARBA00004651"/>
    </source>
</evidence>
<keyword evidence="7 11" id="KW-0472">Membrane</keyword>
<keyword evidence="13" id="KW-1185">Reference proteome</keyword>
<evidence type="ECO:0000256" key="7">
    <source>
        <dbReference type="ARBA" id="ARBA00023136"/>
    </source>
</evidence>
<dbReference type="CDD" id="cd09318">
    <property type="entry name" value="TDT_SSU1"/>
    <property type="match status" value="1"/>
</dbReference>
<feature type="transmembrane region" description="Helical" evidence="11">
    <location>
        <begin position="348"/>
        <end position="373"/>
    </location>
</feature>
<evidence type="ECO:0000256" key="8">
    <source>
        <dbReference type="ARBA" id="ARBA00056100"/>
    </source>
</evidence>
<dbReference type="InterPro" id="IPR004695">
    <property type="entry name" value="SLAC1/Mae1/Ssu1/TehA"/>
</dbReference>
<dbReference type="Pfam" id="PF03595">
    <property type="entry name" value="SLAC1"/>
    <property type="match status" value="1"/>
</dbReference>
<dbReference type="Gene3D" id="1.50.10.150">
    <property type="entry name" value="Voltage-dependent anion channel"/>
    <property type="match status" value="1"/>
</dbReference>
<dbReference type="PANTHER" id="PTHR31686:SF1">
    <property type="entry name" value="SULFITE EFFLUX PUMP SSU1"/>
    <property type="match status" value="1"/>
</dbReference>
<evidence type="ECO:0000256" key="6">
    <source>
        <dbReference type="ARBA" id="ARBA00022989"/>
    </source>
</evidence>
<dbReference type="Proteomes" id="UP001201980">
    <property type="component" value="Unassembled WGS sequence"/>
</dbReference>